<feature type="compositionally biased region" description="Basic residues" evidence="1">
    <location>
        <begin position="164"/>
        <end position="181"/>
    </location>
</feature>
<proteinExistence type="predicted"/>
<dbReference type="EMBL" id="CAMPGE010001805">
    <property type="protein sequence ID" value="CAI2360605.1"/>
    <property type="molecule type" value="Genomic_DNA"/>
</dbReference>
<feature type="compositionally biased region" description="Polar residues" evidence="1">
    <location>
        <begin position="93"/>
        <end position="105"/>
    </location>
</feature>
<accession>A0AAD1U377</accession>
<evidence type="ECO:0000313" key="2">
    <source>
        <dbReference type="EMBL" id="CAI2360605.1"/>
    </source>
</evidence>
<sequence length="672" mass="79075">MADKYKDQNYDIAEDSDEERSLKGILKPNTPSREENMKHKRRISWGQQKTKEFKQISDGTSSNQTSKRRKSNTRWGPEHVGKISFKEEKKDLLQSNDNYTDSLIISSEERKRMIEEDDSEFSDNKYKDQKLQKESKNSRTSYKTVHKTEGESEFSKENEQESRRPKRRTTTLKNMLKKKNKPDKTQSRYSTHSFLTEDEENIDEENIQVEDEKEPEKDNITIFQPHIPERSRDSMTPLKPSKQKSLDDSLIKLRKKSQAEREFNNDRRRNLENMYRACKSPKPNTRHLHNNVKGVSLKSPYGISSIDESKILRHEKSRLKQLEQSKYTKFFNSVLSDIKRIENCKTQNPNLIFLLKQEKKKLKTVARIINQVIDKEKLEKKLLQLMNKKIENQQLVTKVETFKARANIIHNKKKEKMYIDNVFAMLFIKHTIQCEICYTEMNQSSPIVFELFPITPITHGDEKLLAPHFGLFKVKLRVNKHQGKFVEIVSNYELKHFFNIKDFPTYYADDKGNTIEEVDPKKFMSEIFTFLCDKINAVVQHANERIHMKTLINICSNNLFGYKMFIEDLRDIYSGKYSNIYIDELKIRNNILEDPELHTSHDPLIYITLCVITTNPTRSELMLSLFCDHKFLFTTNFLQLAPLSTTAQPPPSLTSQIPSQNLPLHKIITYFS</sequence>
<feature type="compositionally biased region" description="Acidic residues" evidence="1">
    <location>
        <begin position="196"/>
        <end position="213"/>
    </location>
</feature>
<dbReference type="Proteomes" id="UP001295684">
    <property type="component" value="Unassembled WGS sequence"/>
</dbReference>
<gene>
    <name evidence="2" type="ORF">ECRASSUSDP1_LOCUS1909</name>
</gene>
<reference evidence="2" key="1">
    <citation type="submission" date="2023-07" db="EMBL/GenBank/DDBJ databases">
        <authorList>
            <consortium name="AG Swart"/>
            <person name="Singh M."/>
            <person name="Singh A."/>
            <person name="Seah K."/>
            <person name="Emmerich C."/>
        </authorList>
    </citation>
    <scope>NUCLEOTIDE SEQUENCE</scope>
    <source>
        <strain evidence="2">DP1</strain>
    </source>
</reference>
<dbReference type="AlphaFoldDB" id="A0AAD1U377"/>
<feature type="region of interest" description="Disordered" evidence="1">
    <location>
        <begin position="1"/>
        <end position="216"/>
    </location>
</feature>
<feature type="compositionally biased region" description="Basic and acidic residues" evidence="1">
    <location>
        <begin position="146"/>
        <end position="163"/>
    </location>
</feature>
<feature type="compositionally biased region" description="Basic and acidic residues" evidence="1">
    <location>
        <begin position="76"/>
        <end position="92"/>
    </location>
</feature>
<name>A0AAD1U377_EUPCR</name>
<comment type="caution">
    <text evidence="2">The sequence shown here is derived from an EMBL/GenBank/DDBJ whole genome shotgun (WGS) entry which is preliminary data.</text>
</comment>
<evidence type="ECO:0000313" key="3">
    <source>
        <dbReference type="Proteomes" id="UP001295684"/>
    </source>
</evidence>
<protein>
    <submittedName>
        <fullName evidence="2">Uncharacterized protein</fullName>
    </submittedName>
</protein>
<keyword evidence="3" id="KW-1185">Reference proteome</keyword>
<feature type="compositionally biased region" description="Basic and acidic residues" evidence="1">
    <location>
        <begin position="122"/>
        <end position="137"/>
    </location>
</feature>
<organism evidence="2 3">
    <name type="scientific">Euplotes crassus</name>
    <dbReference type="NCBI Taxonomy" id="5936"/>
    <lineage>
        <taxon>Eukaryota</taxon>
        <taxon>Sar</taxon>
        <taxon>Alveolata</taxon>
        <taxon>Ciliophora</taxon>
        <taxon>Intramacronucleata</taxon>
        <taxon>Spirotrichea</taxon>
        <taxon>Hypotrichia</taxon>
        <taxon>Euplotida</taxon>
        <taxon>Euplotidae</taxon>
        <taxon>Moneuplotes</taxon>
    </lineage>
</organism>
<evidence type="ECO:0000256" key="1">
    <source>
        <dbReference type="SAM" id="MobiDB-lite"/>
    </source>
</evidence>